<dbReference type="EMBL" id="CP070506">
    <property type="protein sequence ID" value="QSB38796.1"/>
    <property type="molecule type" value="Genomic_DNA"/>
</dbReference>
<accession>A0ABX7JYK9</accession>
<keyword evidence="1" id="KW-0732">Signal</keyword>
<protein>
    <submittedName>
        <fullName evidence="2">DUF1120 domain-containing protein</fullName>
    </submittedName>
</protein>
<organism evidence="2 3">
    <name type="scientific">Pseudomonas hygromyciniae</name>
    <dbReference type="NCBI Taxonomy" id="2812000"/>
    <lineage>
        <taxon>Bacteria</taxon>
        <taxon>Pseudomonadati</taxon>
        <taxon>Pseudomonadota</taxon>
        <taxon>Gammaproteobacteria</taxon>
        <taxon>Pseudomonadales</taxon>
        <taxon>Pseudomonadaceae</taxon>
        <taxon>Pseudomonas</taxon>
    </lineage>
</organism>
<feature type="signal peptide" evidence="1">
    <location>
        <begin position="1"/>
        <end position="23"/>
    </location>
</feature>
<keyword evidence="3" id="KW-1185">Reference proteome</keyword>
<sequence>MKLSSAIPLVALLFATASLSVAASDTELVVKGAITPSACEPMISGEGLIDFGKMSVKQLNTDAYTSLPRETLDFQVLCEGPTFFTFNTIDNRSGTSAHNESYHGLGMTPNGEKLGGAGFGIYQLVADNVSRRPIISTDGGMTWQRASLVSPQVLTAVATDGELAPIAVQVLKAQLSLFTHIAPSRSLTLIDEVPLDGNATVQVNYL</sequence>
<reference evidence="2 3" key="1">
    <citation type="submission" date="2021-02" db="EMBL/GenBank/DDBJ databases">
        <title>Genomic and phenotypic characterization of Pseudomonas hygromyciniae, a novel bacterial species discovered from a commercially purchased antibiotic vial.</title>
        <authorList>
            <person name="Turner T.L."/>
            <person name="Mitra S.D."/>
            <person name="Kochan T.J."/>
            <person name="Pincus N.B."/>
            <person name="Lebrun-Corbin M."/>
            <person name="Cheung B."/>
            <person name="Gatesy S.W."/>
            <person name="Afzal T."/>
            <person name="Ozer E.A."/>
            <person name="Hauser A.R."/>
        </authorList>
    </citation>
    <scope>NUCLEOTIDE SEQUENCE [LARGE SCALE GENOMIC DNA]</scope>
    <source>
        <strain evidence="2 3">SDM007</strain>
    </source>
</reference>
<feature type="chain" id="PRO_5046956004" evidence="1">
    <location>
        <begin position="24"/>
        <end position="206"/>
    </location>
</feature>
<dbReference type="InterPro" id="IPR010546">
    <property type="entry name" value="DUF1120"/>
</dbReference>
<evidence type="ECO:0000313" key="2">
    <source>
        <dbReference type="EMBL" id="QSB38796.1"/>
    </source>
</evidence>
<gene>
    <name evidence="2" type="ORF">JTY93_21510</name>
</gene>
<dbReference type="Pfam" id="PF06551">
    <property type="entry name" value="DUF1120"/>
    <property type="match status" value="1"/>
</dbReference>
<proteinExistence type="predicted"/>
<evidence type="ECO:0000313" key="3">
    <source>
        <dbReference type="Proteomes" id="UP000663249"/>
    </source>
</evidence>
<dbReference type="Proteomes" id="UP000663249">
    <property type="component" value="Chromosome"/>
</dbReference>
<name>A0ABX7JYK9_9PSED</name>
<dbReference type="RefSeq" id="WP_205518910.1">
    <property type="nucleotide sequence ID" value="NZ_CP070506.1"/>
</dbReference>
<evidence type="ECO:0000256" key="1">
    <source>
        <dbReference type="SAM" id="SignalP"/>
    </source>
</evidence>